<name>A0ABW4PY26_9MICO</name>
<feature type="DNA-binding region" description="H-T-H motif" evidence="4">
    <location>
        <begin position="37"/>
        <end position="56"/>
    </location>
</feature>
<proteinExistence type="predicted"/>
<dbReference type="InterPro" id="IPR001647">
    <property type="entry name" value="HTH_TetR"/>
</dbReference>
<dbReference type="EMBL" id="JBHUFL010000002">
    <property type="protein sequence ID" value="MFD1835219.1"/>
    <property type="molecule type" value="Genomic_DNA"/>
</dbReference>
<evidence type="ECO:0000259" key="5">
    <source>
        <dbReference type="PROSITE" id="PS50977"/>
    </source>
</evidence>
<accession>A0ABW4PY26</accession>
<dbReference type="InterPro" id="IPR041478">
    <property type="entry name" value="TetR_C_27"/>
</dbReference>
<keyword evidence="7" id="KW-1185">Reference proteome</keyword>
<dbReference type="Pfam" id="PF17935">
    <property type="entry name" value="TetR_C_27"/>
    <property type="match status" value="1"/>
</dbReference>
<dbReference type="RefSeq" id="WP_137769947.1">
    <property type="nucleotide sequence ID" value="NZ_BAAAIS010000002.1"/>
</dbReference>
<keyword evidence="3" id="KW-0804">Transcription</keyword>
<protein>
    <submittedName>
        <fullName evidence="6">TetR/AcrR family transcriptional regulator</fullName>
    </submittedName>
</protein>
<evidence type="ECO:0000313" key="6">
    <source>
        <dbReference type="EMBL" id="MFD1835219.1"/>
    </source>
</evidence>
<evidence type="ECO:0000256" key="4">
    <source>
        <dbReference type="PROSITE-ProRule" id="PRU00335"/>
    </source>
</evidence>
<sequence length="194" mass="21212">MPKIIGGSLEEHRERTREKIFAALGELLEAQDFDAVTFSAIAERAGVGRTAMYNHFPDKDTLLVAYAMHETAGYIEQLRASTAGAPSPVEAVRRYVRTQLELSLTFHMPQSSTMRTALTAENAARMREHVVLIEEVLRTIVRDGVADGSFSPALDVDATVRIVNGLVVGPTARRYSPEALEDFVLRGLGADPTA</sequence>
<evidence type="ECO:0000256" key="1">
    <source>
        <dbReference type="ARBA" id="ARBA00023015"/>
    </source>
</evidence>
<evidence type="ECO:0000313" key="7">
    <source>
        <dbReference type="Proteomes" id="UP001597280"/>
    </source>
</evidence>
<keyword evidence="2 4" id="KW-0238">DNA-binding</keyword>
<dbReference type="InterPro" id="IPR036271">
    <property type="entry name" value="Tet_transcr_reg_TetR-rel_C_sf"/>
</dbReference>
<keyword evidence="1" id="KW-0805">Transcription regulation</keyword>
<dbReference type="PANTHER" id="PTHR30055:SF234">
    <property type="entry name" value="HTH-TYPE TRANSCRIPTIONAL REGULATOR BETI"/>
    <property type="match status" value="1"/>
</dbReference>
<dbReference type="SUPFAM" id="SSF46689">
    <property type="entry name" value="Homeodomain-like"/>
    <property type="match status" value="1"/>
</dbReference>
<dbReference type="InterPro" id="IPR009057">
    <property type="entry name" value="Homeodomain-like_sf"/>
</dbReference>
<gene>
    <name evidence="6" type="ORF">ACFSDA_09015</name>
</gene>
<evidence type="ECO:0000256" key="3">
    <source>
        <dbReference type="ARBA" id="ARBA00023163"/>
    </source>
</evidence>
<dbReference type="Gene3D" id="1.10.357.10">
    <property type="entry name" value="Tetracycline Repressor, domain 2"/>
    <property type="match status" value="1"/>
</dbReference>
<comment type="caution">
    <text evidence="6">The sequence shown here is derived from an EMBL/GenBank/DDBJ whole genome shotgun (WGS) entry which is preliminary data.</text>
</comment>
<organism evidence="6 7">
    <name type="scientific">Brachybacterium rhamnosum</name>
    <dbReference type="NCBI Taxonomy" id="173361"/>
    <lineage>
        <taxon>Bacteria</taxon>
        <taxon>Bacillati</taxon>
        <taxon>Actinomycetota</taxon>
        <taxon>Actinomycetes</taxon>
        <taxon>Micrococcales</taxon>
        <taxon>Dermabacteraceae</taxon>
        <taxon>Brachybacterium</taxon>
    </lineage>
</organism>
<dbReference type="InterPro" id="IPR050109">
    <property type="entry name" value="HTH-type_TetR-like_transc_reg"/>
</dbReference>
<feature type="domain" description="HTH tetR-type" evidence="5">
    <location>
        <begin position="14"/>
        <end position="74"/>
    </location>
</feature>
<reference evidence="7" key="1">
    <citation type="journal article" date="2019" name="Int. J. Syst. Evol. Microbiol.">
        <title>The Global Catalogue of Microorganisms (GCM) 10K type strain sequencing project: providing services to taxonomists for standard genome sequencing and annotation.</title>
        <authorList>
            <consortium name="The Broad Institute Genomics Platform"/>
            <consortium name="The Broad Institute Genome Sequencing Center for Infectious Disease"/>
            <person name="Wu L."/>
            <person name="Ma J."/>
        </authorList>
    </citation>
    <scope>NUCLEOTIDE SEQUENCE [LARGE SCALE GENOMIC DNA]</scope>
    <source>
        <strain evidence="7">JCM 11650</strain>
    </source>
</reference>
<dbReference type="SUPFAM" id="SSF48498">
    <property type="entry name" value="Tetracyclin repressor-like, C-terminal domain"/>
    <property type="match status" value="1"/>
</dbReference>
<dbReference type="PRINTS" id="PR00455">
    <property type="entry name" value="HTHTETR"/>
</dbReference>
<dbReference type="Proteomes" id="UP001597280">
    <property type="component" value="Unassembled WGS sequence"/>
</dbReference>
<dbReference type="PANTHER" id="PTHR30055">
    <property type="entry name" value="HTH-TYPE TRANSCRIPTIONAL REGULATOR RUTR"/>
    <property type="match status" value="1"/>
</dbReference>
<dbReference type="PROSITE" id="PS50977">
    <property type="entry name" value="HTH_TETR_2"/>
    <property type="match status" value="1"/>
</dbReference>
<dbReference type="Pfam" id="PF00440">
    <property type="entry name" value="TetR_N"/>
    <property type="match status" value="1"/>
</dbReference>
<evidence type="ECO:0000256" key="2">
    <source>
        <dbReference type="ARBA" id="ARBA00023125"/>
    </source>
</evidence>